<dbReference type="AlphaFoldDB" id="A0A8J3VLZ6"/>
<organism evidence="2 3">
    <name type="scientific">Rhizocola hellebori</name>
    <dbReference type="NCBI Taxonomy" id="1392758"/>
    <lineage>
        <taxon>Bacteria</taxon>
        <taxon>Bacillati</taxon>
        <taxon>Actinomycetota</taxon>
        <taxon>Actinomycetes</taxon>
        <taxon>Micromonosporales</taxon>
        <taxon>Micromonosporaceae</taxon>
        <taxon>Rhizocola</taxon>
    </lineage>
</organism>
<evidence type="ECO:0000259" key="1">
    <source>
        <dbReference type="Pfam" id="PF19493"/>
    </source>
</evidence>
<dbReference type="InterPro" id="IPR045794">
    <property type="entry name" value="Trypco1"/>
</dbReference>
<dbReference type="Pfam" id="PF19493">
    <property type="entry name" value="Trypco1"/>
    <property type="match status" value="1"/>
</dbReference>
<sequence>MSRSQLVSYGVDDGVVAIEIEPVEGLVPASVTEVAGQVSEAVQPALAAARVVLDKVRALAPDGVEVRFGVKVTGTANWVVAKAATEGNFEVTLSWQPGRSSAQG</sequence>
<protein>
    <recommendedName>
        <fullName evidence="1">Trypsin-co-occurring domain-containing protein</fullName>
    </recommendedName>
</protein>
<dbReference type="NCBIfam" id="NF041216">
    <property type="entry name" value="CU044_2847_fam"/>
    <property type="match status" value="1"/>
</dbReference>
<dbReference type="Proteomes" id="UP000612899">
    <property type="component" value="Unassembled WGS sequence"/>
</dbReference>
<keyword evidence="3" id="KW-1185">Reference proteome</keyword>
<evidence type="ECO:0000313" key="2">
    <source>
        <dbReference type="EMBL" id="GIH10693.1"/>
    </source>
</evidence>
<reference evidence="2" key="1">
    <citation type="submission" date="2021-01" db="EMBL/GenBank/DDBJ databases">
        <title>Whole genome shotgun sequence of Rhizocola hellebori NBRC 109834.</title>
        <authorList>
            <person name="Komaki H."/>
            <person name="Tamura T."/>
        </authorList>
    </citation>
    <scope>NUCLEOTIDE SEQUENCE</scope>
    <source>
        <strain evidence="2">NBRC 109834</strain>
    </source>
</reference>
<feature type="domain" description="Trypsin-co-occurring" evidence="1">
    <location>
        <begin position="12"/>
        <end position="96"/>
    </location>
</feature>
<proteinExistence type="predicted"/>
<accession>A0A8J3VLZ6</accession>
<dbReference type="EMBL" id="BONY01000103">
    <property type="protein sequence ID" value="GIH10693.1"/>
    <property type="molecule type" value="Genomic_DNA"/>
</dbReference>
<comment type="caution">
    <text evidence="2">The sequence shown here is derived from an EMBL/GenBank/DDBJ whole genome shotgun (WGS) entry which is preliminary data.</text>
</comment>
<name>A0A8J3VLZ6_9ACTN</name>
<evidence type="ECO:0000313" key="3">
    <source>
        <dbReference type="Proteomes" id="UP000612899"/>
    </source>
</evidence>
<dbReference type="RefSeq" id="WP_203914411.1">
    <property type="nucleotide sequence ID" value="NZ_BONY01000103.1"/>
</dbReference>
<gene>
    <name evidence="2" type="ORF">Rhe02_87600</name>
</gene>